<proteinExistence type="predicted"/>
<sequence>MKILGLGIYADIMVGDDMRRGISHGQKKCVRTVGCKRNHDGHRLQKHSSRFHVPLGSSKILSLLYENLPHPKHSLCFKLEREAHSRGPREQILEFFKYTGFRCPERKRIADFLQKVTSRKDQGQYWCKRNQPYRYVFVPEFAEAFNCFHIGQQIV</sequence>
<reference evidence="3" key="1">
    <citation type="submission" date="2024-07" db="EMBL/GenBank/DDBJ databases">
        <title>Two chromosome-level genome assemblies of Korean endemic species Abeliophyllum distichum and Forsythia ovata (Oleaceae).</title>
        <authorList>
            <person name="Jang H."/>
        </authorList>
    </citation>
    <scope>NUCLEOTIDE SEQUENCE [LARGE SCALE GENOMIC DNA]</scope>
</reference>
<dbReference type="EMBL" id="JBFOLJ010000002">
    <property type="protein sequence ID" value="KAL2554524.1"/>
    <property type="molecule type" value="Genomic_DNA"/>
</dbReference>
<evidence type="ECO:0000313" key="3">
    <source>
        <dbReference type="Proteomes" id="UP001604277"/>
    </source>
</evidence>
<keyword evidence="3" id="KW-1185">Reference proteome</keyword>
<dbReference type="Proteomes" id="UP001604277">
    <property type="component" value="Unassembled WGS sequence"/>
</dbReference>
<name>A0ABD1WXW6_9LAMI</name>
<gene>
    <name evidence="2" type="ORF">Fot_08143</name>
</gene>
<evidence type="ECO:0000256" key="1">
    <source>
        <dbReference type="ARBA" id="ARBA00022448"/>
    </source>
</evidence>
<protein>
    <submittedName>
        <fullName evidence="2">ABC transporter G family member 40</fullName>
    </submittedName>
</protein>
<keyword evidence="1" id="KW-0813">Transport</keyword>
<accession>A0ABD1WXW6</accession>
<comment type="caution">
    <text evidence="2">The sequence shown here is derived from an EMBL/GenBank/DDBJ whole genome shotgun (WGS) entry which is preliminary data.</text>
</comment>
<evidence type="ECO:0000313" key="2">
    <source>
        <dbReference type="EMBL" id="KAL2554524.1"/>
    </source>
</evidence>
<dbReference type="PANTHER" id="PTHR19241">
    <property type="entry name" value="ATP-BINDING CASSETTE TRANSPORTER"/>
    <property type="match status" value="1"/>
</dbReference>
<organism evidence="2 3">
    <name type="scientific">Forsythia ovata</name>
    <dbReference type="NCBI Taxonomy" id="205694"/>
    <lineage>
        <taxon>Eukaryota</taxon>
        <taxon>Viridiplantae</taxon>
        <taxon>Streptophyta</taxon>
        <taxon>Embryophyta</taxon>
        <taxon>Tracheophyta</taxon>
        <taxon>Spermatophyta</taxon>
        <taxon>Magnoliopsida</taxon>
        <taxon>eudicotyledons</taxon>
        <taxon>Gunneridae</taxon>
        <taxon>Pentapetalae</taxon>
        <taxon>asterids</taxon>
        <taxon>lamiids</taxon>
        <taxon>Lamiales</taxon>
        <taxon>Oleaceae</taxon>
        <taxon>Forsythieae</taxon>
        <taxon>Forsythia</taxon>
    </lineage>
</organism>
<dbReference type="AlphaFoldDB" id="A0ABD1WXW6"/>